<sequence length="339" mass="36795">MPNIKGVAKLAGCSIATVSRCFNAPHLVRAATLAHVMAIAQQQKFRPSVFGQQLRKNQTGLVGVVLPSLANPVFADCIGGIEHALNQHNKRMLLTTTQYDSTREEPLIEILLRQKVDGLLLTVASAENCTALASLSTENIPYVLMYNHAPGYETVSIDDRKAARDAVQHLLKFGHRRIAMLAGFLTASDRSALRYQGYQDAMQEAGLAALPLTEVDFGARTLEIQLQHWLNKMSSCPTAIFCSTDLLALGVIKALRERSLRIPQDISVIGFDGLEYGQLIDPALTTISQPNGEIGRTAAQKLLKRLDGEKSLEQPLFLAHELLTGHSVGPPKVSGALAA</sequence>
<protein>
    <submittedName>
        <fullName evidence="5">LacI family transcriptional regulator</fullName>
    </submittedName>
</protein>
<reference evidence="5 6" key="1">
    <citation type="submission" date="2019-03" db="EMBL/GenBank/DDBJ databases">
        <title>Genomic Encyclopedia of Type Strains, Phase IV (KMG-IV): sequencing the most valuable type-strain genomes for metagenomic binning, comparative biology and taxonomic classification.</title>
        <authorList>
            <person name="Goeker M."/>
        </authorList>
    </citation>
    <scope>NUCLEOTIDE SEQUENCE [LARGE SCALE GENOMIC DNA]</scope>
    <source>
        <strain evidence="5 6">DSM 24591</strain>
    </source>
</reference>
<dbReference type="PANTHER" id="PTHR30146:SF109">
    <property type="entry name" value="HTH-TYPE TRANSCRIPTIONAL REGULATOR GALS"/>
    <property type="match status" value="1"/>
</dbReference>
<dbReference type="EMBL" id="SMAJ01000002">
    <property type="protein sequence ID" value="TCT10393.1"/>
    <property type="molecule type" value="Genomic_DNA"/>
</dbReference>
<keyword evidence="6" id="KW-1185">Reference proteome</keyword>
<comment type="caution">
    <text evidence="5">The sequence shown here is derived from an EMBL/GenBank/DDBJ whole genome shotgun (WGS) entry which is preliminary data.</text>
</comment>
<dbReference type="Gene3D" id="3.40.50.2300">
    <property type="match status" value="2"/>
</dbReference>
<dbReference type="Proteomes" id="UP000295525">
    <property type="component" value="Unassembled WGS sequence"/>
</dbReference>
<dbReference type="AlphaFoldDB" id="A0A4R3MC51"/>
<dbReference type="Pfam" id="PF00356">
    <property type="entry name" value="LacI"/>
    <property type="match status" value="1"/>
</dbReference>
<dbReference type="Pfam" id="PF13377">
    <property type="entry name" value="Peripla_BP_3"/>
    <property type="match status" value="1"/>
</dbReference>
<feature type="domain" description="HTH lacI-type" evidence="4">
    <location>
        <begin position="2"/>
        <end position="56"/>
    </location>
</feature>
<evidence type="ECO:0000313" key="5">
    <source>
        <dbReference type="EMBL" id="TCT10393.1"/>
    </source>
</evidence>
<name>A0A4R3MC51_9BURK</name>
<evidence type="ECO:0000256" key="3">
    <source>
        <dbReference type="ARBA" id="ARBA00023163"/>
    </source>
</evidence>
<gene>
    <name evidence="5" type="ORF">EDC26_102350</name>
</gene>
<accession>A0A4R3MC51</accession>
<keyword evidence="1" id="KW-0805">Transcription regulation</keyword>
<evidence type="ECO:0000256" key="2">
    <source>
        <dbReference type="ARBA" id="ARBA00023125"/>
    </source>
</evidence>
<dbReference type="GO" id="GO:0000976">
    <property type="term" value="F:transcription cis-regulatory region binding"/>
    <property type="evidence" value="ECO:0007669"/>
    <property type="project" value="TreeGrafter"/>
</dbReference>
<dbReference type="OrthoDB" id="8770688at2"/>
<dbReference type="SMART" id="SM00354">
    <property type="entry name" value="HTH_LACI"/>
    <property type="match status" value="1"/>
</dbReference>
<dbReference type="InterPro" id="IPR046335">
    <property type="entry name" value="LacI/GalR-like_sensor"/>
</dbReference>
<dbReference type="InterPro" id="IPR010982">
    <property type="entry name" value="Lambda_DNA-bd_dom_sf"/>
</dbReference>
<dbReference type="InterPro" id="IPR000843">
    <property type="entry name" value="HTH_LacI"/>
</dbReference>
<dbReference type="RefSeq" id="WP_132579970.1">
    <property type="nucleotide sequence ID" value="NZ_SMAJ01000002.1"/>
</dbReference>
<evidence type="ECO:0000259" key="4">
    <source>
        <dbReference type="PROSITE" id="PS50932"/>
    </source>
</evidence>
<organism evidence="5 6">
    <name type="scientific">Paralcaligenes ureilyticus</name>
    <dbReference type="NCBI Taxonomy" id="627131"/>
    <lineage>
        <taxon>Bacteria</taxon>
        <taxon>Pseudomonadati</taxon>
        <taxon>Pseudomonadota</taxon>
        <taxon>Betaproteobacteria</taxon>
        <taxon>Burkholderiales</taxon>
        <taxon>Alcaligenaceae</taxon>
        <taxon>Paralcaligenes</taxon>
    </lineage>
</organism>
<dbReference type="PANTHER" id="PTHR30146">
    <property type="entry name" value="LACI-RELATED TRANSCRIPTIONAL REPRESSOR"/>
    <property type="match status" value="1"/>
</dbReference>
<keyword evidence="2" id="KW-0238">DNA-binding</keyword>
<dbReference type="InterPro" id="IPR028082">
    <property type="entry name" value="Peripla_BP_I"/>
</dbReference>
<dbReference type="CDD" id="cd01392">
    <property type="entry name" value="HTH_LacI"/>
    <property type="match status" value="1"/>
</dbReference>
<dbReference type="SUPFAM" id="SSF47413">
    <property type="entry name" value="lambda repressor-like DNA-binding domains"/>
    <property type="match status" value="1"/>
</dbReference>
<dbReference type="GO" id="GO:0003700">
    <property type="term" value="F:DNA-binding transcription factor activity"/>
    <property type="evidence" value="ECO:0007669"/>
    <property type="project" value="TreeGrafter"/>
</dbReference>
<dbReference type="Gene3D" id="1.10.260.40">
    <property type="entry name" value="lambda repressor-like DNA-binding domains"/>
    <property type="match status" value="1"/>
</dbReference>
<dbReference type="SUPFAM" id="SSF53822">
    <property type="entry name" value="Periplasmic binding protein-like I"/>
    <property type="match status" value="1"/>
</dbReference>
<keyword evidence="3" id="KW-0804">Transcription</keyword>
<dbReference type="PROSITE" id="PS50932">
    <property type="entry name" value="HTH_LACI_2"/>
    <property type="match status" value="1"/>
</dbReference>
<proteinExistence type="predicted"/>
<evidence type="ECO:0000256" key="1">
    <source>
        <dbReference type="ARBA" id="ARBA00023015"/>
    </source>
</evidence>
<evidence type="ECO:0000313" key="6">
    <source>
        <dbReference type="Proteomes" id="UP000295525"/>
    </source>
</evidence>